<keyword evidence="1" id="KW-1133">Transmembrane helix</keyword>
<sequence>MIVDGRTLRSSSHFFFLGPFLLLSGAAVIEYGIDIYPVGYRPVHICVYTCVMEQDCQTILRTASCCNGYCRALINGIK</sequence>
<name>A0A2A9NG34_9AGAR</name>
<evidence type="ECO:0000313" key="2">
    <source>
        <dbReference type="EMBL" id="PFH49038.1"/>
    </source>
</evidence>
<dbReference type="EMBL" id="KZ302041">
    <property type="protein sequence ID" value="PFH49038.1"/>
    <property type="molecule type" value="Genomic_DNA"/>
</dbReference>
<accession>A0A2A9NG34</accession>
<organism evidence="2 3">
    <name type="scientific">Amanita thiersii Skay4041</name>
    <dbReference type="NCBI Taxonomy" id="703135"/>
    <lineage>
        <taxon>Eukaryota</taxon>
        <taxon>Fungi</taxon>
        <taxon>Dikarya</taxon>
        <taxon>Basidiomycota</taxon>
        <taxon>Agaricomycotina</taxon>
        <taxon>Agaricomycetes</taxon>
        <taxon>Agaricomycetidae</taxon>
        <taxon>Agaricales</taxon>
        <taxon>Pluteineae</taxon>
        <taxon>Amanitaceae</taxon>
        <taxon>Amanita</taxon>
    </lineage>
</organism>
<proteinExistence type="predicted"/>
<protein>
    <submittedName>
        <fullName evidence="2">Uncharacterized protein</fullName>
    </submittedName>
</protein>
<gene>
    <name evidence="2" type="ORF">AMATHDRAFT_63940</name>
</gene>
<evidence type="ECO:0000313" key="3">
    <source>
        <dbReference type="Proteomes" id="UP000242287"/>
    </source>
</evidence>
<dbReference type="Proteomes" id="UP000242287">
    <property type="component" value="Unassembled WGS sequence"/>
</dbReference>
<feature type="transmembrane region" description="Helical" evidence="1">
    <location>
        <begin position="12"/>
        <end position="33"/>
    </location>
</feature>
<keyword evidence="3" id="KW-1185">Reference proteome</keyword>
<reference evidence="2 3" key="1">
    <citation type="submission" date="2014-02" db="EMBL/GenBank/DDBJ databases">
        <title>Transposable element dynamics among asymbiotic and ectomycorrhizal Amanita fungi.</title>
        <authorList>
            <consortium name="DOE Joint Genome Institute"/>
            <person name="Hess J."/>
            <person name="Skrede I."/>
            <person name="Wolfe B."/>
            <person name="LaButti K."/>
            <person name="Ohm R.A."/>
            <person name="Grigoriev I.V."/>
            <person name="Pringle A."/>
        </authorList>
    </citation>
    <scope>NUCLEOTIDE SEQUENCE [LARGE SCALE GENOMIC DNA]</scope>
    <source>
        <strain evidence="2 3">SKay4041</strain>
    </source>
</reference>
<evidence type="ECO:0000256" key="1">
    <source>
        <dbReference type="SAM" id="Phobius"/>
    </source>
</evidence>
<dbReference type="AlphaFoldDB" id="A0A2A9NG34"/>
<keyword evidence="1" id="KW-0812">Transmembrane</keyword>
<keyword evidence="1" id="KW-0472">Membrane</keyword>